<sequence>MAESPSSRIPVLHRADGSWTTVEHKLRQLDDMAEPGAYVRLLAGCCRDSVQAARNMQAQLEAARAEVNALRQQLRKSMDRIAQMEEEREMLRGAAQNAEAEARKAADAVHQMAQEQSRLRSQLERIPVELEDSLDKRNEELDRRVHESLDALAKQQNDALEARLETVLGDRLADLQKARETAEARQRLLDEVEPWSPMQQCTFQELPLLRSSRDAPVPLGAVWVPTAQGVWCERVMTSVANSSDKLAQGQRHYDIRSDITKNMKEECLQKGTADGCRLEDLVRTSGTKPQ</sequence>
<protein>
    <submittedName>
        <fullName evidence="1">Uncharacterized protein</fullName>
    </submittedName>
</protein>
<dbReference type="EMBL" id="CM023482">
    <property type="protein sequence ID" value="KAH6937606.1"/>
    <property type="molecule type" value="Genomic_DNA"/>
</dbReference>
<name>A0ACB7SRN0_HYAAI</name>
<keyword evidence="2" id="KW-1185">Reference proteome</keyword>
<evidence type="ECO:0000313" key="1">
    <source>
        <dbReference type="EMBL" id="KAH6937606.1"/>
    </source>
</evidence>
<reference evidence="1" key="1">
    <citation type="submission" date="2020-05" db="EMBL/GenBank/DDBJ databases">
        <title>Large-scale comparative analyses of tick genomes elucidate their genetic diversity and vector capacities.</title>
        <authorList>
            <person name="Jia N."/>
            <person name="Wang J."/>
            <person name="Shi W."/>
            <person name="Du L."/>
            <person name="Sun Y."/>
            <person name="Zhan W."/>
            <person name="Jiang J."/>
            <person name="Wang Q."/>
            <person name="Zhang B."/>
            <person name="Ji P."/>
            <person name="Sakyi L.B."/>
            <person name="Cui X."/>
            <person name="Yuan T."/>
            <person name="Jiang B."/>
            <person name="Yang W."/>
            <person name="Lam T.T.-Y."/>
            <person name="Chang Q."/>
            <person name="Ding S."/>
            <person name="Wang X."/>
            <person name="Zhu J."/>
            <person name="Ruan X."/>
            <person name="Zhao L."/>
            <person name="Wei J."/>
            <person name="Que T."/>
            <person name="Du C."/>
            <person name="Cheng J."/>
            <person name="Dai P."/>
            <person name="Han X."/>
            <person name="Huang E."/>
            <person name="Gao Y."/>
            <person name="Liu J."/>
            <person name="Shao H."/>
            <person name="Ye R."/>
            <person name="Li L."/>
            <person name="Wei W."/>
            <person name="Wang X."/>
            <person name="Wang C."/>
            <person name="Yang T."/>
            <person name="Huo Q."/>
            <person name="Li W."/>
            <person name="Guo W."/>
            <person name="Chen H."/>
            <person name="Zhou L."/>
            <person name="Ni X."/>
            <person name="Tian J."/>
            <person name="Zhou Y."/>
            <person name="Sheng Y."/>
            <person name="Liu T."/>
            <person name="Pan Y."/>
            <person name="Xia L."/>
            <person name="Li J."/>
            <person name="Zhao F."/>
            <person name="Cao W."/>
        </authorList>
    </citation>
    <scope>NUCLEOTIDE SEQUENCE</scope>
    <source>
        <strain evidence="1">Hyas-2018</strain>
    </source>
</reference>
<dbReference type="Proteomes" id="UP000821845">
    <property type="component" value="Chromosome 2"/>
</dbReference>
<accession>A0ACB7SRN0</accession>
<evidence type="ECO:0000313" key="2">
    <source>
        <dbReference type="Proteomes" id="UP000821845"/>
    </source>
</evidence>
<comment type="caution">
    <text evidence="1">The sequence shown here is derived from an EMBL/GenBank/DDBJ whole genome shotgun (WGS) entry which is preliminary data.</text>
</comment>
<organism evidence="1 2">
    <name type="scientific">Hyalomma asiaticum</name>
    <name type="common">Tick</name>
    <dbReference type="NCBI Taxonomy" id="266040"/>
    <lineage>
        <taxon>Eukaryota</taxon>
        <taxon>Metazoa</taxon>
        <taxon>Ecdysozoa</taxon>
        <taxon>Arthropoda</taxon>
        <taxon>Chelicerata</taxon>
        <taxon>Arachnida</taxon>
        <taxon>Acari</taxon>
        <taxon>Parasitiformes</taxon>
        <taxon>Ixodida</taxon>
        <taxon>Ixodoidea</taxon>
        <taxon>Ixodidae</taxon>
        <taxon>Hyalomminae</taxon>
        <taxon>Hyalomma</taxon>
    </lineage>
</organism>
<gene>
    <name evidence="1" type="ORF">HPB50_001895</name>
</gene>
<proteinExistence type="predicted"/>